<keyword evidence="4" id="KW-1185">Reference proteome</keyword>
<feature type="domain" description="Resolvase/invertase-type recombinase catalytic" evidence="2">
    <location>
        <begin position="1"/>
        <end position="31"/>
    </location>
</feature>
<comment type="caution">
    <text evidence="3">The sequence shown here is derived from an EMBL/GenBank/DDBJ whole genome shotgun (WGS) entry which is preliminary data.</text>
</comment>
<name>A0ABU2JJ04_9ACTN</name>
<dbReference type="Gene3D" id="1.10.10.60">
    <property type="entry name" value="Homeodomain-like"/>
    <property type="match status" value="1"/>
</dbReference>
<protein>
    <submittedName>
        <fullName evidence="3">Helix-turn-helix domain-containing protein</fullName>
    </submittedName>
</protein>
<comment type="similarity">
    <text evidence="1">Belongs to the site-specific recombinase resolvase family.</text>
</comment>
<dbReference type="InterPro" id="IPR036162">
    <property type="entry name" value="Resolvase-like_N_sf"/>
</dbReference>
<dbReference type="InterPro" id="IPR006120">
    <property type="entry name" value="Resolvase_HTH_dom"/>
</dbReference>
<accession>A0ABU2JJ04</accession>
<evidence type="ECO:0000313" key="4">
    <source>
        <dbReference type="Proteomes" id="UP001183176"/>
    </source>
</evidence>
<dbReference type="PROSITE" id="PS51736">
    <property type="entry name" value="RECOMBINASES_3"/>
    <property type="match status" value="1"/>
</dbReference>
<reference evidence="4" key="1">
    <citation type="submission" date="2023-07" db="EMBL/GenBank/DDBJ databases">
        <title>30 novel species of actinomycetes from the DSMZ collection.</title>
        <authorList>
            <person name="Nouioui I."/>
        </authorList>
    </citation>
    <scope>NUCLEOTIDE SEQUENCE [LARGE SCALE GENOMIC DNA]</scope>
    <source>
        <strain evidence="4">DSM 44399</strain>
    </source>
</reference>
<dbReference type="InterPro" id="IPR006119">
    <property type="entry name" value="Resolv_N"/>
</dbReference>
<evidence type="ECO:0000259" key="2">
    <source>
        <dbReference type="PROSITE" id="PS51736"/>
    </source>
</evidence>
<evidence type="ECO:0000313" key="3">
    <source>
        <dbReference type="EMBL" id="MDT0264469.1"/>
    </source>
</evidence>
<proteinExistence type="inferred from homology"/>
<dbReference type="CDD" id="cd00569">
    <property type="entry name" value="HTH_Hin_like"/>
    <property type="match status" value="1"/>
</dbReference>
<dbReference type="InterPro" id="IPR009057">
    <property type="entry name" value="Homeodomain-like_sf"/>
</dbReference>
<organism evidence="3 4">
    <name type="scientific">Jatrophihabitans lederbergiae</name>
    <dbReference type="NCBI Taxonomy" id="3075547"/>
    <lineage>
        <taxon>Bacteria</taxon>
        <taxon>Bacillati</taxon>
        <taxon>Actinomycetota</taxon>
        <taxon>Actinomycetes</taxon>
        <taxon>Jatrophihabitantales</taxon>
        <taxon>Jatrophihabitantaceae</taxon>
        <taxon>Jatrophihabitans</taxon>
    </lineage>
</organism>
<evidence type="ECO:0000256" key="1">
    <source>
        <dbReference type="ARBA" id="ARBA00009913"/>
    </source>
</evidence>
<dbReference type="SUPFAM" id="SSF53041">
    <property type="entry name" value="Resolvase-like"/>
    <property type="match status" value="1"/>
</dbReference>
<dbReference type="Pfam" id="PF02796">
    <property type="entry name" value="HTH_7"/>
    <property type="match status" value="1"/>
</dbReference>
<dbReference type="RefSeq" id="WP_311425606.1">
    <property type="nucleotide sequence ID" value="NZ_JAVREH010000118.1"/>
</dbReference>
<gene>
    <name evidence="3" type="ORF">RM423_24250</name>
</gene>
<dbReference type="SUPFAM" id="SSF46689">
    <property type="entry name" value="Homeodomain-like"/>
    <property type="match status" value="1"/>
</dbReference>
<sequence length="78" mass="8589">MSTCQGALAEFERQLISERTRAGLQAARAGGRRPALSADQQALLRQLYDQRQHTIAQIASMLGVSRPTVYRYLGAESP</sequence>
<dbReference type="EMBL" id="JAVREH010000118">
    <property type="protein sequence ID" value="MDT0264469.1"/>
    <property type="molecule type" value="Genomic_DNA"/>
</dbReference>
<dbReference type="Proteomes" id="UP001183176">
    <property type="component" value="Unassembled WGS sequence"/>
</dbReference>